<dbReference type="PANTHER" id="PTHR42981:SF2">
    <property type="entry name" value="PYRUVATE DEHYDROGENASE [UBIQUINONE]"/>
    <property type="match status" value="1"/>
</dbReference>
<dbReference type="NCBIfam" id="NF006129">
    <property type="entry name" value="PRK08273.1"/>
    <property type="match status" value="1"/>
</dbReference>
<dbReference type="AlphaFoldDB" id="A0A328HPF9"/>
<dbReference type="EMBL" id="QLNP01000013">
    <property type="protein sequence ID" value="RAM39040.1"/>
    <property type="molecule type" value="Genomic_DNA"/>
</dbReference>
<dbReference type="InterPro" id="IPR011766">
    <property type="entry name" value="TPP_enzyme_TPP-bd"/>
</dbReference>
<dbReference type="Pfam" id="PF02775">
    <property type="entry name" value="TPP_enzyme_C"/>
    <property type="match status" value="1"/>
</dbReference>
<evidence type="ECO:0000313" key="8">
    <source>
        <dbReference type="Proteomes" id="UP000249166"/>
    </source>
</evidence>
<evidence type="ECO:0000259" key="6">
    <source>
        <dbReference type="Pfam" id="PF02776"/>
    </source>
</evidence>
<dbReference type="SUPFAM" id="SSF52467">
    <property type="entry name" value="DHS-like NAD/FAD-binding domain"/>
    <property type="match status" value="1"/>
</dbReference>
<dbReference type="SUPFAM" id="SSF52518">
    <property type="entry name" value="Thiamin diphosphate-binding fold (THDP-binding)"/>
    <property type="match status" value="2"/>
</dbReference>
<dbReference type="Proteomes" id="UP000249166">
    <property type="component" value="Unassembled WGS sequence"/>
</dbReference>
<dbReference type="InterPro" id="IPR029035">
    <property type="entry name" value="DHS-like_NAD/FAD-binding_dom"/>
</dbReference>
<dbReference type="InterPro" id="IPR012000">
    <property type="entry name" value="Thiamin_PyroP_enz_cen_dom"/>
</dbReference>
<dbReference type="InterPro" id="IPR000399">
    <property type="entry name" value="TPP-bd_CS"/>
</dbReference>
<dbReference type="InterPro" id="IPR029061">
    <property type="entry name" value="THDP-binding"/>
</dbReference>
<gene>
    <name evidence="7" type="ORF">DBZ45_01395</name>
</gene>
<comment type="caution">
    <text evidence="7">The sequence shown here is derived from an EMBL/GenBank/DDBJ whole genome shotgun (WGS) entry which is preliminary data.</text>
</comment>
<dbReference type="PANTHER" id="PTHR42981">
    <property type="entry name" value="PYRUVATE DEHYDROGENASE [UBIQUINONE]"/>
    <property type="match status" value="1"/>
</dbReference>
<dbReference type="Pfam" id="PF00205">
    <property type="entry name" value="TPP_enzyme_M"/>
    <property type="match status" value="1"/>
</dbReference>
<dbReference type="CDD" id="cd02014">
    <property type="entry name" value="TPP_POX"/>
    <property type="match status" value="1"/>
</dbReference>
<dbReference type="RefSeq" id="WP_111902197.1">
    <property type="nucleotide sequence ID" value="NZ_QLNP01000013.1"/>
</dbReference>
<evidence type="ECO:0000256" key="1">
    <source>
        <dbReference type="ARBA" id="ARBA00007812"/>
    </source>
</evidence>
<sequence length="624" mass="66320">MADRLVADVMVERLKAWGVNRVFGYSGDGINGFMGALRRSTQGGGTDSGDSADGGGAGAGVEFVQARHEETAAFMAVGHAKYTGQVGVVTSTQGPGAVHLLNGLYDAKLDGVPVVAIIGQQSRSVLGSAYMQEIDLLTLFKDVAAQFAQMVSTPEQLPMVLDRAVRTALETRTPCVVIVPHDIQKAPAPELDQEHGIIVTAPEWQPARVLPHDDDLARAAEVLEAGSKVAFLVGQGAKNAQAEVIALAQQLDAGITTSLLGKPHMDEALPFAAGTMGHLGSTASAHLMGNCDTLLIIGSNDPWTEFYPKPGAARAVQVDIDGRKVGNRYPVEVGLVGDAAETLARLAELLTGAGGQPQASSPQAQARKQWRAEVEEQVRSWRALAEERSRVPASPVNPELVVRELSGRLPHNAQVSVDVGSCVYWYARQLTLPAGVPAHLSGTLASMGCSVPYGIAAKLARPDRPVVALAGDGAMQMAGIAELVTVAHRWRQWSDPRFVVCVFNNRDLAEVTWEQRETESEPRFPDSQEIPDFPYAGYAELLGLTGIRVDSPEQLADAWDRALAAERPVVIEVLTDPDVPLLPPFPAGAEKLDGMRSALAEEGEAGRGAVALLDTYAGQEESRS</sequence>
<protein>
    <submittedName>
        <fullName evidence="7">Thiamine pyrophosphate-requiring protein</fullName>
    </submittedName>
</protein>
<evidence type="ECO:0000259" key="4">
    <source>
        <dbReference type="Pfam" id="PF00205"/>
    </source>
</evidence>
<keyword evidence="2 3" id="KW-0786">Thiamine pyrophosphate</keyword>
<organism evidence="7 8">
    <name type="scientific">Arthrobacter globiformis</name>
    <dbReference type="NCBI Taxonomy" id="1665"/>
    <lineage>
        <taxon>Bacteria</taxon>
        <taxon>Bacillati</taxon>
        <taxon>Actinomycetota</taxon>
        <taxon>Actinomycetes</taxon>
        <taxon>Micrococcales</taxon>
        <taxon>Micrococcaceae</taxon>
        <taxon>Arthrobacter</taxon>
    </lineage>
</organism>
<feature type="domain" description="Thiamine pyrophosphate enzyme TPP-binding" evidence="5">
    <location>
        <begin position="418"/>
        <end position="573"/>
    </location>
</feature>
<dbReference type="InterPro" id="IPR012001">
    <property type="entry name" value="Thiamin_PyroP_enz_TPP-bd_dom"/>
</dbReference>
<dbReference type="CDD" id="cd07039">
    <property type="entry name" value="TPP_PYR_POX"/>
    <property type="match status" value="1"/>
</dbReference>
<dbReference type="Gene3D" id="3.40.50.1220">
    <property type="entry name" value="TPP-binding domain"/>
    <property type="match status" value="1"/>
</dbReference>
<accession>A0A328HPF9</accession>
<dbReference type="InterPro" id="IPR047212">
    <property type="entry name" value="TPP_POXB-like"/>
</dbReference>
<feature type="domain" description="Thiamine pyrophosphate enzyme N-terminal TPP-binding" evidence="6">
    <location>
        <begin position="6"/>
        <end position="137"/>
    </location>
</feature>
<dbReference type="GO" id="GO:0003824">
    <property type="term" value="F:catalytic activity"/>
    <property type="evidence" value="ECO:0007669"/>
    <property type="project" value="InterPro"/>
</dbReference>
<dbReference type="GO" id="GO:0000287">
    <property type="term" value="F:magnesium ion binding"/>
    <property type="evidence" value="ECO:0007669"/>
    <property type="project" value="InterPro"/>
</dbReference>
<reference evidence="7 8" key="1">
    <citation type="submission" date="2018-04" db="EMBL/GenBank/DDBJ databases">
        <title>Bacteria isolated from cave deposits of Manipur.</title>
        <authorList>
            <person name="Sahoo D."/>
            <person name="Sarangthem I."/>
            <person name="Nandeibam J."/>
        </authorList>
    </citation>
    <scope>NUCLEOTIDE SEQUENCE [LARGE SCALE GENOMIC DNA]</scope>
    <source>
        <strain evidence="8">mrc11</strain>
    </source>
</reference>
<dbReference type="OrthoDB" id="4959782at2"/>
<evidence type="ECO:0000259" key="5">
    <source>
        <dbReference type="Pfam" id="PF02775"/>
    </source>
</evidence>
<evidence type="ECO:0000313" key="7">
    <source>
        <dbReference type="EMBL" id="RAM39040.1"/>
    </source>
</evidence>
<dbReference type="GO" id="GO:0030976">
    <property type="term" value="F:thiamine pyrophosphate binding"/>
    <property type="evidence" value="ECO:0007669"/>
    <property type="project" value="InterPro"/>
</dbReference>
<dbReference type="InterPro" id="IPR047211">
    <property type="entry name" value="POXB-like"/>
</dbReference>
<name>A0A328HPF9_ARTGO</name>
<proteinExistence type="inferred from homology"/>
<dbReference type="InterPro" id="IPR047210">
    <property type="entry name" value="TPP_PYR_POXB-like"/>
</dbReference>
<dbReference type="PROSITE" id="PS00187">
    <property type="entry name" value="TPP_ENZYMES"/>
    <property type="match status" value="1"/>
</dbReference>
<feature type="domain" description="Thiamine pyrophosphate enzyme central" evidence="4">
    <location>
        <begin position="216"/>
        <end position="346"/>
    </location>
</feature>
<dbReference type="Pfam" id="PF02776">
    <property type="entry name" value="TPP_enzyme_N"/>
    <property type="match status" value="1"/>
</dbReference>
<evidence type="ECO:0000256" key="2">
    <source>
        <dbReference type="ARBA" id="ARBA00023052"/>
    </source>
</evidence>
<dbReference type="Gene3D" id="3.40.50.970">
    <property type="match status" value="2"/>
</dbReference>
<comment type="similarity">
    <text evidence="1 3">Belongs to the TPP enzyme family.</text>
</comment>
<evidence type="ECO:0000256" key="3">
    <source>
        <dbReference type="RuleBase" id="RU362132"/>
    </source>
</evidence>